<evidence type="ECO:0000313" key="2">
    <source>
        <dbReference type="EMBL" id="UXN70948.1"/>
    </source>
</evidence>
<evidence type="ECO:0000313" key="3">
    <source>
        <dbReference type="Proteomes" id="UP001061862"/>
    </source>
</evidence>
<dbReference type="InterPro" id="IPR018306">
    <property type="entry name" value="Phage_T5_Orf172_DNA-bd"/>
</dbReference>
<dbReference type="RefSeq" id="WP_262170256.1">
    <property type="nucleotide sequence ID" value="NZ_CP104965.1"/>
</dbReference>
<dbReference type="EMBL" id="CP104965">
    <property type="protein sequence ID" value="UXN70948.1"/>
    <property type="molecule type" value="Genomic_DNA"/>
</dbReference>
<organism evidence="2 3">
    <name type="scientific">Devosia neptuniae</name>
    <dbReference type="NCBI Taxonomy" id="191302"/>
    <lineage>
        <taxon>Bacteria</taxon>
        <taxon>Pseudomonadati</taxon>
        <taxon>Pseudomonadota</taxon>
        <taxon>Alphaproteobacteria</taxon>
        <taxon>Hyphomicrobiales</taxon>
        <taxon>Devosiaceae</taxon>
        <taxon>Devosia</taxon>
    </lineage>
</organism>
<dbReference type="Proteomes" id="UP001061862">
    <property type="component" value="Chromosome"/>
</dbReference>
<reference evidence="2 3" key="1">
    <citation type="submission" date="2022-09" db="EMBL/GenBank/DDBJ databases">
        <title>Interaction between co-microsymbionts with complementary sets of symbiotic genes in legume-rhizobium systems.</title>
        <authorList>
            <person name="Safronova V."/>
            <person name="Sazanova A."/>
            <person name="Afonin A."/>
            <person name="Chirak E."/>
        </authorList>
    </citation>
    <scope>NUCLEOTIDE SEQUENCE [LARGE SCALE GENOMIC DNA]</scope>
    <source>
        <strain evidence="2 3">A18/4-1</strain>
    </source>
</reference>
<feature type="domain" description="Bacteriophage T5 Orf172 DNA-binding" evidence="1">
    <location>
        <begin position="28"/>
        <end position="100"/>
    </location>
</feature>
<sequence>MKAANDNKRPVVGMACSQDDVPDFTQLVYVIRCCNCVKIGYSSCLWRREAEIRRLMLEPTTTLASFLGGPYLETLLHRHFIEYHIENEWFEISGPLKEWVDAGCPDDLPRILAERSSAA</sequence>
<evidence type="ECO:0000259" key="1">
    <source>
        <dbReference type="Pfam" id="PF10544"/>
    </source>
</evidence>
<keyword evidence="3" id="KW-1185">Reference proteome</keyword>
<name>A0ABY6CLP2_9HYPH</name>
<proteinExistence type="predicted"/>
<gene>
    <name evidence="2" type="ORF">N8A98_07095</name>
</gene>
<protein>
    <submittedName>
        <fullName evidence="2">GIY-YIG nuclease family protein</fullName>
    </submittedName>
</protein>
<accession>A0ABY6CLP2</accession>
<dbReference type="Pfam" id="PF10544">
    <property type="entry name" value="T5orf172"/>
    <property type="match status" value="1"/>
</dbReference>